<dbReference type="InterPro" id="IPR033744">
    <property type="entry name" value="RRM_RBM8"/>
</dbReference>
<evidence type="ECO:0000256" key="3">
    <source>
        <dbReference type="ARBA" id="ARBA00022490"/>
    </source>
</evidence>
<evidence type="ECO:0000313" key="10">
    <source>
        <dbReference type="Proteomes" id="UP000275385"/>
    </source>
</evidence>
<keyword evidence="4 6" id="KW-0694">RNA-binding</keyword>
<dbReference type="InterPro" id="IPR000504">
    <property type="entry name" value="RRM_dom"/>
</dbReference>
<proteinExistence type="predicted"/>
<dbReference type="CDD" id="cd12324">
    <property type="entry name" value="RRM_RBM8"/>
    <property type="match status" value="1"/>
</dbReference>
<gene>
    <name evidence="9" type="ORF">DL546_005192</name>
</gene>
<dbReference type="Pfam" id="PF00076">
    <property type="entry name" value="RRM_1"/>
    <property type="match status" value="1"/>
</dbReference>
<comment type="caution">
    <text evidence="9">The sequence shown here is derived from an EMBL/GenBank/DDBJ whole genome shotgun (WGS) entry which is preliminary data.</text>
</comment>
<evidence type="ECO:0000256" key="4">
    <source>
        <dbReference type="ARBA" id="ARBA00022884"/>
    </source>
</evidence>
<dbReference type="PRINTS" id="PR01738">
    <property type="entry name" value="RNABINDINGM8"/>
</dbReference>
<dbReference type="InterPro" id="IPR012677">
    <property type="entry name" value="Nucleotide-bd_a/b_plait_sf"/>
</dbReference>
<name>A0A420Y6W9_9PEZI</name>
<keyword evidence="10" id="KW-1185">Reference proteome</keyword>
<dbReference type="STRING" id="177199.A0A420Y6W9"/>
<dbReference type="EMBL" id="QVQW01000042">
    <property type="protein sequence ID" value="RKU43510.1"/>
    <property type="molecule type" value="Genomic_DNA"/>
</dbReference>
<feature type="domain" description="RRM" evidence="8">
    <location>
        <begin position="102"/>
        <end position="180"/>
    </location>
</feature>
<protein>
    <recommendedName>
        <fullName evidence="8">RRM domain-containing protein</fullName>
    </recommendedName>
</protein>
<feature type="region of interest" description="Disordered" evidence="7">
    <location>
        <begin position="1"/>
        <end position="47"/>
    </location>
</feature>
<dbReference type="Proteomes" id="UP000275385">
    <property type="component" value="Unassembled WGS sequence"/>
</dbReference>
<dbReference type="InterPro" id="IPR035979">
    <property type="entry name" value="RBD_domain_sf"/>
</dbReference>
<dbReference type="PROSITE" id="PS50102">
    <property type="entry name" value="RRM"/>
    <property type="match status" value="1"/>
</dbReference>
<dbReference type="InterPro" id="IPR008111">
    <property type="entry name" value="RNA-bd_8"/>
</dbReference>
<sequence length="223" mass="24353">MESQPSKLPSRSWSQTASPTKDNRSATTTALNRDKPIPQRKHHTAPIVLSNRLAHTQPRIMADEMEIDDATPGSPQQTSSNARLADMQTHNKATAVRSIEGWIIMVTNVHDEADEEAIHDLFGDFGEIKNLHLNLDRRSGYVKGYALIEYATLAEARAAIDGAHQTKLLDQTISVDFAFVRPPPGKGTRDRGGRGGRGGRSGRSRSRSPGVEPASAAKDEEPL</sequence>
<dbReference type="OrthoDB" id="15688at2759"/>
<comment type="subcellular location">
    <subcellularLocation>
        <location evidence="2">Cytoplasm</location>
    </subcellularLocation>
    <subcellularLocation>
        <location evidence="1">Nucleus</location>
    </subcellularLocation>
</comment>
<dbReference type="AlphaFoldDB" id="A0A420Y6W9"/>
<accession>A0A420Y6W9</accession>
<dbReference type="PANTHER" id="PTHR45894">
    <property type="entry name" value="RNA-BINDING PROTEIN 8A"/>
    <property type="match status" value="1"/>
</dbReference>
<dbReference type="GO" id="GO:0006396">
    <property type="term" value="P:RNA processing"/>
    <property type="evidence" value="ECO:0007669"/>
    <property type="project" value="InterPro"/>
</dbReference>
<dbReference type="Gene3D" id="3.30.70.330">
    <property type="match status" value="1"/>
</dbReference>
<feature type="compositionally biased region" description="Polar residues" evidence="7">
    <location>
        <begin position="1"/>
        <end position="31"/>
    </location>
</feature>
<dbReference type="GO" id="GO:0005737">
    <property type="term" value="C:cytoplasm"/>
    <property type="evidence" value="ECO:0007669"/>
    <property type="project" value="UniProtKB-SubCell"/>
</dbReference>
<evidence type="ECO:0000256" key="5">
    <source>
        <dbReference type="ARBA" id="ARBA00023242"/>
    </source>
</evidence>
<dbReference type="GO" id="GO:0005634">
    <property type="term" value="C:nucleus"/>
    <property type="evidence" value="ECO:0007669"/>
    <property type="project" value="UniProtKB-SubCell"/>
</dbReference>
<feature type="region of interest" description="Disordered" evidence="7">
    <location>
        <begin position="179"/>
        <end position="223"/>
    </location>
</feature>
<organism evidence="9 10">
    <name type="scientific">Coniochaeta pulveracea</name>
    <dbReference type="NCBI Taxonomy" id="177199"/>
    <lineage>
        <taxon>Eukaryota</taxon>
        <taxon>Fungi</taxon>
        <taxon>Dikarya</taxon>
        <taxon>Ascomycota</taxon>
        <taxon>Pezizomycotina</taxon>
        <taxon>Sordariomycetes</taxon>
        <taxon>Sordariomycetidae</taxon>
        <taxon>Coniochaetales</taxon>
        <taxon>Coniochaetaceae</taxon>
        <taxon>Coniochaeta</taxon>
    </lineage>
</organism>
<keyword evidence="5" id="KW-0539">Nucleus</keyword>
<evidence type="ECO:0000256" key="1">
    <source>
        <dbReference type="ARBA" id="ARBA00004123"/>
    </source>
</evidence>
<evidence type="ECO:0000256" key="2">
    <source>
        <dbReference type="ARBA" id="ARBA00004496"/>
    </source>
</evidence>
<dbReference type="GO" id="GO:0003729">
    <property type="term" value="F:mRNA binding"/>
    <property type="evidence" value="ECO:0007669"/>
    <property type="project" value="InterPro"/>
</dbReference>
<reference evidence="9 10" key="1">
    <citation type="submission" date="2018-08" db="EMBL/GenBank/DDBJ databases">
        <title>Draft genome of the lignicolous fungus Coniochaeta pulveracea.</title>
        <authorList>
            <person name="Borstlap C.J."/>
            <person name="De Witt R.N."/>
            <person name="Botha A."/>
            <person name="Volschenk H."/>
        </authorList>
    </citation>
    <scope>NUCLEOTIDE SEQUENCE [LARGE SCALE GENOMIC DNA]</scope>
    <source>
        <strain evidence="9 10">CAB683</strain>
    </source>
</reference>
<dbReference type="SMART" id="SM00360">
    <property type="entry name" value="RRM"/>
    <property type="match status" value="1"/>
</dbReference>
<evidence type="ECO:0000256" key="7">
    <source>
        <dbReference type="SAM" id="MobiDB-lite"/>
    </source>
</evidence>
<evidence type="ECO:0000259" key="8">
    <source>
        <dbReference type="PROSITE" id="PS50102"/>
    </source>
</evidence>
<evidence type="ECO:0000313" key="9">
    <source>
        <dbReference type="EMBL" id="RKU43510.1"/>
    </source>
</evidence>
<keyword evidence="3" id="KW-0963">Cytoplasm</keyword>
<evidence type="ECO:0000256" key="6">
    <source>
        <dbReference type="PROSITE-ProRule" id="PRU00176"/>
    </source>
</evidence>
<dbReference type="SUPFAM" id="SSF54928">
    <property type="entry name" value="RNA-binding domain, RBD"/>
    <property type="match status" value="1"/>
</dbReference>